<protein>
    <submittedName>
        <fullName evidence="1">Uncharacterized protein</fullName>
    </submittedName>
</protein>
<evidence type="ECO:0000313" key="2">
    <source>
        <dbReference type="Proteomes" id="UP000092460"/>
    </source>
</evidence>
<dbReference type="AlphaFoldDB" id="A0A1B0BF00"/>
<sequence length="125" mass="14106">TSCSAASIAAWTIKTHAQIEDNISWQTIASNSIQKTRKVFRKKRDLFEFFTSSDQSTLEYNLTKGNKSNLSKFPGNTKFTTTSNNDKLTYIDARYVVVHATNLEAIDFSSSHLSYPTFITFLFGS</sequence>
<accession>A0A1B0BF00</accession>
<proteinExistence type="predicted"/>
<name>A0A1B0BF00_9MUSC</name>
<evidence type="ECO:0000313" key="1">
    <source>
        <dbReference type="EnsemblMetazoa" id="GPPI027919-PA"/>
    </source>
</evidence>
<dbReference type="VEuPathDB" id="VectorBase:GPPI027919"/>
<keyword evidence="2" id="KW-1185">Reference proteome</keyword>
<dbReference type="EnsemblMetazoa" id="GPPI027919-RA">
    <property type="protein sequence ID" value="GPPI027919-PA"/>
    <property type="gene ID" value="GPPI027919"/>
</dbReference>
<dbReference type="EMBL" id="JXJN01013194">
    <property type="status" value="NOT_ANNOTATED_CDS"/>
    <property type="molecule type" value="Genomic_DNA"/>
</dbReference>
<dbReference type="EMBL" id="JXJN01013195">
    <property type="status" value="NOT_ANNOTATED_CDS"/>
    <property type="molecule type" value="Genomic_DNA"/>
</dbReference>
<dbReference type="EMBL" id="JXJN01013196">
    <property type="status" value="NOT_ANNOTATED_CDS"/>
    <property type="molecule type" value="Genomic_DNA"/>
</dbReference>
<dbReference type="Proteomes" id="UP000092460">
    <property type="component" value="Unassembled WGS sequence"/>
</dbReference>
<reference evidence="1" key="2">
    <citation type="submission" date="2020-05" db="UniProtKB">
        <authorList>
            <consortium name="EnsemblMetazoa"/>
        </authorList>
    </citation>
    <scope>IDENTIFICATION</scope>
    <source>
        <strain evidence="1">IAEA</strain>
    </source>
</reference>
<organism evidence="1 2">
    <name type="scientific">Glossina palpalis gambiensis</name>
    <dbReference type="NCBI Taxonomy" id="67801"/>
    <lineage>
        <taxon>Eukaryota</taxon>
        <taxon>Metazoa</taxon>
        <taxon>Ecdysozoa</taxon>
        <taxon>Arthropoda</taxon>
        <taxon>Hexapoda</taxon>
        <taxon>Insecta</taxon>
        <taxon>Pterygota</taxon>
        <taxon>Neoptera</taxon>
        <taxon>Endopterygota</taxon>
        <taxon>Diptera</taxon>
        <taxon>Brachycera</taxon>
        <taxon>Muscomorpha</taxon>
        <taxon>Hippoboscoidea</taxon>
        <taxon>Glossinidae</taxon>
        <taxon>Glossina</taxon>
    </lineage>
</organism>
<reference evidence="2" key="1">
    <citation type="submission" date="2015-01" db="EMBL/GenBank/DDBJ databases">
        <authorList>
            <person name="Aksoy S."/>
            <person name="Warren W."/>
            <person name="Wilson R.K."/>
        </authorList>
    </citation>
    <scope>NUCLEOTIDE SEQUENCE [LARGE SCALE GENOMIC DNA]</scope>
    <source>
        <strain evidence="2">IAEA</strain>
    </source>
</reference>